<keyword evidence="2" id="KW-1185">Reference proteome</keyword>
<organism evidence="1 2">
    <name type="scientific">Flavobacterium omnivorum</name>
    <dbReference type="NCBI Taxonomy" id="178355"/>
    <lineage>
        <taxon>Bacteria</taxon>
        <taxon>Pseudomonadati</taxon>
        <taxon>Bacteroidota</taxon>
        <taxon>Flavobacteriia</taxon>
        <taxon>Flavobacteriales</taxon>
        <taxon>Flavobacteriaceae</taxon>
        <taxon>Flavobacterium</taxon>
    </lineage>
</organism>
<sequence length="213" mass="24427">MNNNNFNDSLISTITKSKLPEVITDLAEVNIDNVFNNISFLKDIPILGVIVNLFSTTLSIRDYIFMSKIVSFLKPMDKISPEDREKMFLKLELNEEYNGKVGNKLLFILDKIDDLQKAKLIGVLFKNTLCGKLNYELFLRYASIIDKVFLSDLKRLPEYETPIGNQEISASLYGLGLIIRTGIFDNTENDIEQDIYKLSNLGKTLNELLEDEW</sequence>
<name>A0A1G7ZCJ2_9FLAO</name>
<proteinExistence type="predicted"/>
<evidence type="ECO:0000313" key="2">
    <source>
        <dbReference type="Proteomes" id="UP000199274"/>
    </source>
</evidence>
<evidence type="ECO:0000313" key="1">
    <source>
        <dbReference type="EMBL" id="SDH06473.1"/>
    </source>
</evidence>
<gene>
    <name evidence="1" type="ORF">SAMN04488062_10418</name>
</gene>
<dbReference type="OrthoDB" id="6398067at2"/>
<dbReference type="STRING" id="178355.SAMN04488062_10418"/>
<dbReference type="RefSeq" id="WP_091256123.1">
    <property type="nucleotide sequence ID" value="NZ_FNDB01000004.1"/>
</dbReference>
<protein>
    <submittedName>
        <fullName evidence="1">Uncharacterized protein</fullName>
    </submittedName>
</protein>
<dbReference type="AlphaFoldDB" id="A0A1G7ZCJ2"/>
<accession>A0A1G7ZCJ2</accession>
<dbReference type="Proteomes" id="UP000199274">
    <property type="component" value="Unassembled WGS sequence"/>
</dbReference>
<dbReference type="EMBL" id="FNDB01000004">
    <property type="protein sequence ID" value="SDH06473.1"/>
    <property type="molecule type" value="Genomic_DNA"/>
</dbReference>
<reference evidence="2" key="1">
    <citation type="submission" date="2016-10" db="EMBL/GenBank/DDBJ databases">
        <authorList>
            <person name="Varghese N."/>
            <person name="Submissions S."/>
        </authorList>
    </citation>
    <scope>NUCLEOTIDE SEQUENCE [LARGE SCALE GENOMIC DNA]</scope>
    <source>
        <strain evidence="2">CGMCC 1.2747</strain>
    </source>
</reference>